<dbReference type="Gene3D" id="3.40.30.10">
    <property type="entry name" value="Glutaredoxin"/>
    <property type="match status" value="1"/>
</dbReference>
<dbReference type="PROSITE" id="PS51257">
    <property type="entry name" value="PROKAR_LIPOPROTEIN"/>
    <property type="match status" value="1"/>
</dbReference>
<dbReference type="PANTHER" id="PTHR42852">
    <property type="entry name" value="THIOL:DISULFIDE INTERCHANGE PROTEIN DSBE"/>
    <property type="match status" value="1"/>
</dbReference>
<gene>
    <name evidence="7" type="ORF">AAAT34_07520</name>
</gene>
<dbReference type="PANTHER" id="PTHR42852:SF6">
    <property type="entry name" value="THIOL:DISULFIDE INTERCHANGE PROTEIN DSBE"/>
    <property type="match status" value="1"/>
</dbReference>
<dbReference type="Pfam" id="PF00578">
    <property type="entry name" value="AhpC-TSA"/>
    <property type="match status" value="1"/>
</dbReference>
<evidence type="ECO:0000256" key="2">
    <source>
        <dbReference type="ARBA" id="ARBA00022748"/>
    </source>
</evidence>
<accession>A0ABV1FRD7</accession>
<organism evidence="7 8">
    <name type="scientific">Hallella faecis</name>
    <dbReference type="NCBI Taxonomy" id="2841596"/>
    <lineage>
        <taxon>Bacteria</taxon>
        <taxon>Pseudomonadati</taxon>
        <taxon>Bacteroidota</taxon>
        <taxon>Bacteroidia</taxon>
        <taxon>Bacteroidales</taxon>
        <taxon>Prevotellaceae</taxon>
        <taxon>Hallella</taxon>
    </lineage>
</organism>
<dbReference type="SUPFAM" id="SSF52833">
    <property type="entry name" value="Thioredoxin-like"/>
    <property type="match status" value="1"/>
</dbReference>
<feature type="domain" description="Thioredoxin" evidence="6">
    <location>
        <begin position="240"/>
        <end position="376"/>
    </location>
</feature>
<evidence type="ECO:0000256" key="1">
    <source>
        <dbReference type="ARBA" id="ARBA00004196"/>
    </source>
</evidence>
<keyword evidence="3" id="KW-1015">Disulfide bond</keyword>
<dbReference type="InterPro" id="IPR036249">
    <property type="entry name" value="Thioredoxin-like_sf"/>
</dbReference>
<dbReference type="InterPro" id="IPR050553">
    <property type="entry name" value="Thioredoxin_ResA/DsbE_sf"/>
</dbReference>
<proteinExistence type="predicted"/>
<comment type="caution">
    <text evidence="7">The sequence shown here is derived from an EMBL/GenBank/DDBJ whole genome shotgun (WGS) entry which is preliminary data.</text>
</comment>
<protein>
    <submittedName>
        <fullName evidence="7">TlpA disulfide reductase family protein</fullName>
    </submittedName>
</protein>
<evidence type="ECO:0000256" key="5">
    <source>
        <dbReference type="SAM" id="SignalP"/>
    </source>
</evidence>
<keyword evidence="2" id="KW-0201">Cytochrome c-type biogenesis</keyword>
<feature type="chain" id="PRO_5046042718" evidence="5">
    <location>
        <begin position="22"/>
        <end position="377"/>
    </location>
</feature>
<keyword evidence="4" id="KW-0676">Redox-active center</keyword>
<feature type="signal peptide" evidence="5">
    <location>
        <begin position="1"/>
        <end position="21"/>
    </location>
</feature>
<evidence type="ECO:0000313" key="8">
    <source>
        <dbReference type="Proteomes" id="UP001487296"/>
    </source>
</evidence>
<dbReference type="Proteomes" id="UP001487296">
    <property type="component" value="Unassembled WGS sequence"/>
</dbReference>
<comment type="subcellular location">
    <subcellularLocation>
        <location evidence="1">Cell envelope</location>
    </subcellularLocation>
</comment>
<keyword evidence="8" id="KW-1185">Reference proteome</keyword>
<evidence type="ECO:0000259" key="6">
    <source>
        <dbReference type="PROSITE" id="PS51352"/>
    </source>
</evidence>
<dbReference type="InterPro" id="IPR013766">
    <property type="entry name" value="Thioredoxin_domain"/>
</dbReference>
<dbReference type="RefSeq" id="WP_215759980.1">
    <property type="nucleotide sequence ID" value="NZ_JAHKBE010000026.1"/>
</dbReference>
<evidence type="ECO:0000313" key="7">
    <source>
        <dbReference type="EMBL" id="MEQ2486904.1"/>
    </source>
</evidence>
<evidence type="ECO:0000256" key="4">
    <source>
        <dbReference type="ARBA" id="ARBA00023284"/>
    </source>
</evidence>
<sequence length="377" mass="41935">MMMKRFMLAVSCLSLSACMMADDLHVSGNLSDVGNDTLIAMTYLNNSVDQTMKVVGKDGAFDFHMDVKEPAPLVLQVRHPLKDGQQPMAAYAVLMAVPGENLKVTGSFSNYQVDGSAFYKDFEQCRKVSASFEEGVKNLQRDYSAKMEQGANPDSLEKVINKAYEELKANLSDATLKYIKAHPDMEACVSMLDNVDVENYKEVLAALSPAVREGRMKGLVDHFADYAQKALEREAAKKNTVEGNVAPDFTLKSIDGKNISLSSLKGKVVVLDFWGSWCGWCIKGMPKMKEYYAKYKGKLEILGIDCNDTEQKWRDAVKKHELPWLHVRNEGNPDVTVLYGISGFPTKIVVDAEGKISKVVVGESEDFYTYLDQLLGK</sequence>
<name>A0ABV1FRD7_9BACT</name>
<dbReference type="PROSITE" id="PS51352">
    <property type="entry name" value="THIOREDOXIN_2"/>
    <property type="match status" value="1"/>
</dbReference>
<dbReference type="EMBL" id="JBBNFP010000026">
    <property type="protein sequence ID" value="MEQ2486904.1"/>
    <property type="molecule type" value="Genomic_DNA"/>
</dbReference>
<reference evidence="7 8" key="1">
    <citation type="submission" date="2024-04" db="EMBL/GenBank/DDBJ databases">
        <title>Human intestinal bacterial collection.</title>
        <authorList>
            <person name="Pauvert C."/>
            <person name="Hitch T.C.A."/>
            <person name="Clavel T."/>
        </authorList>
    </citation>
    <scope>NUCLEOTIDE SEQUENCE [LARGE SCALE GENOMIC DNA]</scope>
    <source>
        <strain evidence="7 8">CLA-AA-H145</strain>
    </source>
</reference>
<evidence type="ECO:0000256" key="3">
    <source>
        <dbReference type="ARBA" id="ARBA00023157"/>
    </source>
</evidence>
<dbReference type="InterPro" id="IPR000866">
    <property type="entry name" value="AhpC/TSA"/>
</dbReference>
<keyword evidence="5" id="KW-0732">Signal</keyword>
<dbReference type="CDD" id="cd02966">
    <property type="entry name" value="TlpA_like_family"/>
    <property type="match status" value="1"/>
</dbReference>